<dbReference type="Proteomes" id="UP000639396">
    <property type="component" value="Unassembled WGS sequence"/>
</dbReference>
<dbReference type="InterPro" id="IPR038354">
    <property type="entry name" value="VKOR_sf"/>
</dbReference>
<keyword evidence="9" id="KW-0676">Redox-active center</keyword>
<sequence>MTGRHRLHVLRVSLAVAGALVSVYIFAANLTGGLYCPIGSCSVVNGSKYAYIGPFPVSLLGISYYLLLIAWLLRSRKEEAATPLSLRLYLWAGFTFSTYLTVVELFVLHAVCFWCVVSYSIVTAMALLSFRMPLRAG</sequence>
<comment type="similarity">
    <text evidence="2">Belongs to the VKOR family.</text>
</comment>
<keyword evidence="3 10" id="KW-0812">Transmembrane</keyword>
<evidence type="ECO:0000256" key="5">
    <source>
        <dbReference type="ARBA" id="ARBA00022989"/>
    </source>
</evidence>
<keyword evidence="6" id="KW-0560">Oxidoreductase</keyword>
<evidence type="ECO:0000256" key="6">
    <source>
        <dbReference type="ARBA" id="ARBA00023002"/>
    </source>
</evidence>
<dbReference type="SMART" id="SM00756">
    <property type="entry name" value="VKc"/>
    <property type="match status" value="1"/>
</dbReference>
<comment type="subcellular location">
    <subcellularLocation>
        <location evidence="1">Membrane</location>
        <topology evidence="1">Multi-pass membrane protein</topology>
    </subcellularLocation>
</comment>
<dbReference type="Gene3D" id="1.20.1440.130">
    <property type="entry name" value="VKOR domain"/>
    <property type="match status" value="1"/>
</dbReference>
<dbReference type="InterPro" id="IPR012932">
    <property type="entry name" value="VKOR"/>
</dbReference>
<organism evidence="12 13">
    <name type="scientific">Paenibacillus oceani</name>
    <dbReference type="NCBI Taxonomy" id="2772510"/>
    <lineage>
        <taxon>Bacteria</taxon>
        <taxon>Bacillati</taxon>
        <taxon>Bacillota</taxon>
        <taxon>Bacilli</taxon>
        <taxon>Bacillales</taxon>
        <taxon>Paenibacillaceae</taxon>
        <taxon>Paenibacillus</taxon>
    </lineage>
</organism>
<keyword evidence="13" id="KW-1185">Reference proteome</keyword>
<dbReference type="GO" id="GO:0048038">
    <property type="term" value="F:quinone binding"/>
    <property type="evidence" value="ECO:0007669"/>
    <property type="project" value="UniProtKB-KW"/>
</dbReference>
<evidence type="ECO:0000256" key="8">
    <source>
        <dbReference type="ARBA" id="ARBA00023157"/>
    </source>
</evidence>
<feature type="domain" description="Vitamin K epoxide reductase" evidence="11">
    <location>
        <begin position="4"/>
        <end position="133"/>
    </location>
</feature>
<evidence type="ECO:0000256" key="2">
    <source>
        <dbReference type="ARBA" id="ARBA00006214"/>
    </source>
</evidence>
<keyword evidence="4" id="KW-0874">Quinone</keyword>
<protein>
    <submittedName>
        <fullName evidence="12">Vitamin K epoxide reductase family protein</fullName>
    </submittedName>
</protein>
<dbReference type="EMBL" id="JACXJA010000037">
    <property type="protein sequence ID" value="MBD2865068.1"/>
    <property type="molecule type" value="Genomic_DNA"/>
</dbReference>
<accession>A0A927H272</accession>
<gene>
    <name evidence="12" type="ORF">IDH45_24105</name>
</gene>
<reference evidence="12" key="1">
    <citation type="submission" date="2020-09" db="EMBL/GenBank/DDBJ databases">
        <title>A novel bacterium of genus Paenibacillus, isolated from South China Sea.</title>
        <authorList>
            <person name="Huang H."/>
            <person name="Mo K."/>
            <person name="Hu Y."/>
        </authorList>
    </citation>
    <scope>NUCLEOTIDE SEQUENCE</scope>
    <source>
        <strain evidence="12">IB182363</strain>
    </source>
</reference>
<keyword evidence="7 10" id="KW-0472">Membrane</keyword>
<evidence type="ECO:0000259" key="11">
    <source>
        <dbReference type="SMART" id="SM00756"/>
    </source>
</evidence>
<evidence type="ECO:0000256" key="4">
    <source>
        <dbReference type="ARBA" id="ARBA00022719"/>
    </source>
</evidence>
<dbReference type="InterPro" id="IPR044698">
    <property type="entry name" value="VKOR/LTO1"/>
</dbReference>
<comment type="caution">
    <text evidence="12">The sequence shown here is derived from an EMBL/GenBank/DDBJ whole genome shotgun (WGS) entry which is preliminary data.</text>
</comment>
<dbReference type="CDD" id="cd12916">
    <property type="entry name" value="VKOR_1"/>
    <property type="match status" value="1"/>
</dbReference>
<evidence type="ECO:0000256" key="10">
    <source>
        <dbReference type="SAM" id="Phobius"/>
    </source>
</evidence>
<feature type="transmembrane region" description="Helical" evidence="10">
    <location>
        <begin position="12"/>
        <end position="31"/>
    </location>
</feature>
<dbReference type="GO" id="GO:0016020">
    <property type="term" value="C:membrane"/>
    <property type="evidence" value="ECO:0007669"/>
    <property type="project" value="UniProtKB-SubCell"/>
</dbReference>
<name>A0A927H272_9BACL</name>
<feature type="transmembrane region" description="Helical" evidence="10">
    <location>
        <begin position="51"/>
        <end position="72"/>
    </location>
</feature>
<dbReference type="RefSeq" id="WP_190930691.1">
    <property type="nucleotide sequence ID" value="NZ_JACXJA010000037.1"/>
</dbReference>
<evidence type="ECO:0000256" key="3">
    <source>
        <dbReference type="ARBA" id="ARBA00022692"/>
    </source>
</evidence>
<dbReference type="Pfam" id="PF07884">
    <property type="entry name" value="VKOR"/>
    <property type="match status" value="1"/>
</dbReference>
<evidence type="ECO:0000313" key="13">
    <source>
        <dbReference type="Proteomes" id="UP000639396"/>
    </source>
</evidence>
<keyword evidence="5 10" id="KW-1133">Transmembrane helix</keyword>
<feature type="transmembrane region" description="Helical" evidence="10">
    <location>
        <begin position="84"/>
        <end position="102"/>
    </location>
</feature>
<keyword evidence="8" id="KW-1015">Disulfide bond</keyword>
<evidence type="ECO:0000256" key="1">
    <source>
        <dbReference type="ARBA" id="ARBA00004141"/>
    </source>
</evidence>
<evidence type="ECO:0000256" key="9">
    <source>
        <dbReference type="ARBA" id="ARBA00023284"/>
    </source>
</evidence>
<proteinExistence type="inferred from homology"/>
<feature type="transmembrane region" description="Helical" evidence="10">
    <location>
        <begin position="108"/>
        <end position="130"/>
    </location>
</feature>
<evidence type="ECO:0000313" key="12">
    <source>
        <dbReference type="EMBL" id="MBD2865068.1"/>
    </source>
</evidence>
<dbReference type="AlphaFoldDB" id="A0A927H272"/>
<dbReference type="GO" id="GO:0016491">
    <property type="term" value="F:oxidoreductase activity"/>
    <property type="evidence" value="ECO:0007669"/>
    <property type="project" value="UniProtKB-KW"/>
</dbReference>
<evidence type="ECO:0000256" key="7">
    <source>
        <dbReference type="ARBA" id="ARBA00023136"/>
    </source>
</evidence>